<organism evidence="1">
    <name type="scientific">marine sediment metagenome</name>
    <dbReference type="NCBI Taxonomy" id="412755"/>
    <lineage>
        <taxon>unclassified sequences</taxon>
        <taxon>metagenomes</taxon>
        <taxon>ecological metagenomes</taxon>
    </lineage>
</organism>
<sequence length="70" mass="8180">MNPKLLWYIIQRPHPLDRRHFFSLPRAIAAARKIKRGRRKVQVVAIGRRGTLRTAQVVWPNEGPVHVDPH</sequence>
<proteinExistence type="predicted"/>
<dbReference type="AlphaFoldDB" id="X1P840"/>
<name>X1P840_9ZZZZ</name>
<protein>
    <submittedName>
        <fullName evidence="1">Uncharacterized protein</fullName>
    </submittedName>
</protein>
<comment type="caution">
    <text evidence="1">The sequence shown here is derived from an EMBL/GenBank/DDBJ whole genome shotgun (WGS) entry which is preliminary data.</text>
</comment>
<accession>X1P840</accession>
<gene>
    <name evidence="1" type="ORF">S06H3_35961</name>
</gene>
<reference evidence="1" key="1">
    <citation type="journal article" date="2014" name="Front. Microbiol.">
        <title>High frequency of phylogenetically diverse reductive dehalogenase-homologous genes in deep subseafloor sedimentary metagenomes.</title>
        <authorList>
            <person name="Kawai M."/>
            <person name="Futagami T."/>
            <person name="Toyoda A."/>
            <person name="Takaki Y."/>
            <person name="Nishi S."/>
            <person name="Hori S."/>
            <person name="Arai W."/>
            <person name="Tsubouchi T."/>
            <person name="Morono Y."/>
            <person name="Uchiyama I."/>
            <person name="Ito T."/>
            <person name="Fujiyama A."/>
            <person name="Inagaki F."/>
            <person name="Takami H."/>
        </authorList>
    </citation>
    <scope>NUCLEOTIDE SEQUENCE</scope>
    <source>
        <strain evidence="1">Expedition CK06-06</strain>
    </source>
</reference>
<dbReference type="EMBL" id="BARV01021738">
    <property type="protein sequence ID" value="GAI27089.1"/>
    <property type="molecule type" value="Genomic_DNA"/>
</dbReference>
<evidence type="ECO:0000313" key="1">
    <source>
        <dbReference type="EMBL" id="GAI27089.1"/>
    </source>
</evidence>